<dbReference type="PANTHER" id="PTHR46558">
    <property type="entry name" value="TRACRIPTIONAL REGULATORY PROTEIN-RELATED-RELATED"/>
    <property type="match status" value="1"/>
</dbReference>
<dbReference type="InterPro" id="IPR049639">
    <property type="entry name" value="RstR"/>
</dbReference>
<sequence length="140" mass="15595">MASLHIEFATMSFSARLISLRKDKGLTQQGLADATGIHVQQIKRYEAGSSEPSAEALRKIARTFAISTDWLLFEEGERLPSDDLALQFEAAQQLSDDERAVIREVVESLIIKYQTRRWDSARPATAVKKTATRRGSGASR</sequence>
<dbReference type="Pfam" id="PF01381">
    <property type="entry name" value="HTH_3"/>
    <property type="match status" value="1"/>
</dbReference>
<dbReference type="SUPFAM" id="SSF47413">
    <property type="entry name" value="lambda repressor-like DNA-binding domains"/>
    <property type="match status" value="1"/>
</dbReference>
<keyword evidence="1" id="KW-0238">DNA-binding</keyword>
<protein>
    <recommendedName>
        <fullName evidence="2">HTH cro/C1-type domain-containing protein</fullName>
    </recommendedName>
</protein>
<dbReference type="CDD" id="cd00093">
    <property type="entry name" value="HTH_XRE"/>
    <property type="match status" value="1"/>
</dbReference>
<name>A0ABM8NY60_9BURK</name>
<gene>
    <name evidence="3" type="ORF">LMG28140_04680</name>
</gene>
<evidence type="ECO:0000313" key="3">
    <source>
        <dbReference type="EMBL" id="CAD6548912.1"/>
    </source>
</evidence>
<proteinExistence type="predicted"/>
<evidence type="ECO:0000259" key="2">
    <source>
        <dbReference type="PROSITE" id="PS50943"/>
    </source>
</evidence>
<comment type="caution">
    <text evidence="3">The sequence shown here is derived from an EMBL/GenBank/DDBJ whole genome shotgun (WGS) entry which is preliminary data.</text>
</comment>
<dbReference type="PANTHER" id="PTHR46558:SF11">
    <property type="entry name" value="HTH-TYPE TRANSCRIPTIONAL REGULATOR XRE"/>
    <property type="match status" value="1"/>
</dbReference>
<reference evidence="3 4" key="1">
    <citation type="submission" date="2020-10" db="EMBL/GenBank/DDBJ databases">
        <authorList>
            <person name="Peeters C."/>
        </authorList>
    </citation>
    <scope>NUCLEOTIDE SEQUENCE [LARGE SCALE GENOMIC DNA]</scope>
    <source>
        <strain evidence="3 4">LMG 28140</strain>
    </source>
</reference>
<dbReference type="EMBL" id="CAJHCP010000010">
    <property type="protein sequence ID" value="CAD6548912.1"/>
    <property type="molecule type" value="Genomic_DNA"/>
</dbReference>
<dbReference type="InterPro" id="IPR001387">
    <property type="entry name" value="Cro/C1-type_HTH"/>
</dbReference>
<dbReference type="Proteomes" id="UP000598032">
    <property type="component" value="Unassembled WGS sequence"/>
</dbReference>
<dbReference type="SMART" id="SM00530">
    <property type="entry name" value="HTH_XRE"/>
    <property type="match status" value="1"/>
</dbReference>
<keyword evidence="4" id="KW-1185">Reference proteome</keyword>
<dbReference type="NCBIfam" id="NF041951">
    <property type="entry name" value="phage_RstR"/>
    <property type="match status" value="1"/>
</dbReference>
<dbReference type="InterPro" id="IPR010982">
    <property type="entry name" value="Lambda_DNA-bd_dom_sf"/>
</dbReference>
<evidence type="ECO:0000313" key="4">
    <source>
        <dbReference type="Proteomes" id="UP000598032"/>
    </source>
</evidence>
<dbReference type="PROSITE" id="PS50943">
    <property type="entry name" value="HTH_CROC1"/>
    <property type="match status" value="1"/>
</dbReference>
<accession>A0ABM8NY60</accession>
<dbReference type="RefSeq" id="WP_201644639.1">
    <property type="nucleotide sequence ID" value="NZ_CAJHCP010000010.1"/>
</dbReference>
<organism evidence="3 4">
    <name type="scientific">Paraburkholderia metrosideri</name>
    <dbReference type="NCBI Taxonomy" id="580937"/>
    <lineage>
        <taxon>Bacteria</taxon>
        <taxon>Pseudomonadati</taxon>
        <taxon>Pseudomonadota</taxon>
        <taxon>Betaproteobacteria</taxon>
        <taxon>Burkholderiales</taxon>
        <taxon>Burkholderiaceae</taxon>
        <taxon>Paraburkholderia</taxon>
    </lineage>
</organism>
<evidence type="ECO:0000256" key="1">
    <source>
        <dbReference type="ARBA" id="ARBA00023125"/>
    </source>
</evidence>
<dbReference type="Gene3D" id="1.10.260.40">
    <property type="entry name" value="lambda repressor-like DNA-binding domains"/>
    <property type="match status" value="1"/>
</dbReference>
<feature type="domain" description="HTH cro/C1-type" evidence="2">
    <location>
        <begin position="17"/>
        <end position="71"/>
    </location>
</feature>